<reference evidence="2" key="1">
    <citation type="submission" date="2011-08" db="EMBL/GenBank/DDBJ databases">
        <authorList>
            <person name="Rombauts S."/>
        </authorList>
    </citation>
    <scope>NUCLEOTIDE SEQUENCE</scope>
    <source>
        <strain evidence="2">London</strain>
    </source>
</reference>
<accession>T1KR02</accession>
<evidence type="ECO:0000313" key="2">
    <source>
        <dbReference type="Proteomes" id="UP000015104"/>
    </source>
</evidence>
<dbReference type="HOGENOM" id="CLU_3427052_0_0_1"/>
<evidence type="ECO:0000313" key="1">
    <source>
        <dbReference type="EnsemblMetazoa" id="tetur18g01790.1"/>
    </source>
</evidence>
<name>T1KR02_TETUR</name>
<reference evidence="1" key="2">
    <citation type="submission" date="2015-06" db="UniProtKB">
        <authorList>
            <consortium name="EnsemblMetazoa"/>
        </authorList>
    </citation>
    <scope>IDENTIFICATION</scope>
</reference>
<protein>
    <submittedName>
        <fullName evidence="1">Uncharacterized protein</fullName>
    </submittedName>
</protein>
<sequence>MHWILAKHNDNIITVNTSCLG</sequence>
<keyword evidence="2" id="KW-1185">Reference proteome</keyword>
<dbReference type="EMBL" id="CAEY01000382">
    <property type="status" value="NOT_ANNOTATED_CDS"/>
    <property type="molecule type" value="Genomic_DNA"/>
</dbReference>
<organism evidence="1 2">
    <name type="scientific">Tetranychus urticae</name>
    <name type="common">Two-spotted spider mite</name>
    <dbReference type="NCBI Taxonomy" id="32264"/>
    <lineage>
        <taxon>Eukaryota</taxon>
        <taxon>Metazoa</taxon>
        <taxon>Ecdysozoa</taxon>
        <taxon>Arthropoda</taxon>
        <taxon>Chelicerata</taxon>
        <taxon>Arachnida</taxon>
        <taxon>Acari</taxon>
        <taxon>Acariformes</taxon>
        <taxon>Trombidiformes</taxon>
        <taxon>Prostigmata</taxon>
        <taxon>Eleutherengona</taxon>
        <taxon>Raphignathae</taxon>
        <taxon>Tetranychoidea</taxon>
        <taxon>Tetranychidae</taxon>
        <taxon>Tetranychus</taxon>
    </lineage>
</organism>
<dbReference type="EnsemblMetazoa" id="tetur18g01790.1">
    <property type="protein sequence ID" value="tetur18g01790.1"/>
    <property type="gene ID" value="tetur18g01790"/>
</dbReference>
<dbReference type="Proteomes" id="UP000015104">
    <property type="component" value="Unassembled WGS sequence"/>
</dbReference>
<dbReference type="AlphaFoldDB" id="T1KR02"/>
<proteinExistence type="predicted"/>